<evidence type="ECO:0000313" key="2">
    <source>
        <dbReference type="EMBL" id="OWY92435.1"/>
    </source>
</evidence>
<comment type="caution">
    <text evidence="2">The sequence shown here is derived from an EMBL/GenBank/DDBJ whole genome shotgun (WGS) entry which is preliminary data.</text>
</comment>
<evidence type="ECO:0000313" key="3">
    <source>
        <dbReference type="Proteomes" id="UP000198211"/>
    </source>
</evidence>
<reference evidence="3" key="1">
    <citation type="submission" date="2017-03" db="EMBL/GenBank/DDBJ databases">
        <title>Phytopthora megakarya and P. palmivora, two closely related causual agents of cacao black pod achieved similar genome size and gene model numbers by different mechanisms.</title>
        <authorList>
            <person name="Ali S."/>
            <person name="Shao J."/>
            <person name="Larry D.J."/>
            <person name="Kronmiller B."/>
            <person name="Shen D."/>
            <person name="Strem M.D."/>
            <person name="Melnick R.L."/>
            <person name="Guiltinan M.J."/>
            <person name="Tyler B.M."/>
            <person name="Meinhardt L.W."/>
            <person name="Bailey B.A."/>
        </authorList>
    </citation>
    <scope>NUCLEOTIDE SEQUENCE [LARGE SCALE GENOMIC DNA]</scope>
    <source>
        <strain evidence="3">zdho120</strain>
    </source>
</reference>
<dbReference type="Proteomes" id="UP000198211">
    <property type="component" value="Unassembled WGS sequence"/>
</dbReference>
<evidence type="ECO:0000256" key="1">
    <source>
        <dbReference type="SAM" id="MobiDB-lite"/>
    </source>
</evidence>
<evidence type="ECO:0008006" key="4">
    <source>
        <dbReference type="Google" id="ProtNLM"/>
    </source>
</evidence>
<name>A0A225UHC3_9STRA</name>
<dbReference type="AlphaFoldDB" id="A0A225UHC3"/>
<organism evidence="2 3">
    <name type="scientific">Phytophthora megakarya</name>
    <dbReference type="NCBI Taxonomy" id="4795"/>
    <lineage>
        <taxon>Eukaryota</taxon>
        <taxon>Sar</taxon>
        <taxon>Stramenopiles</taxon>
        <taxon>Oomycota</taxon>
        <taxon>Peronosporomycetes</taxon>
        <taxon>Peronosporales</taxon>
        <taxon>Peronosporaceae</taxon>
        <taxon>Phytophthora</taxon>
    </lineage>
</organism>
<gene>
    <name evidence="2" type="ORF">PHMEG_00038573</name>
</gene>
<feature type="compositionally biased region" description="Acidic residues" evidence="1">
    <location>
        <begin position="37"/>
        <end position="48"/>
    </location>
</feature>
<proteinExistence type="predicted"/>
<accession>A0A225UHC3</accession>
<protein>
    <recommendedName>
        <fullName evidence="4">Eukaryotic/viral aspartic protease</fullName>
    </recommendedName>
</protein>
<sequence length="71" mass="7640">MTVPATPARDGSHDDYDTTPGTDDLVTTGRSVSFEDSAFDPDAKDEDEYVHGDDDLEAKAPAQEPDLPEEA</sequence>
<feature type="region of interest" description="Disordered" evidence="1">
    <location>
        <begin position="1"/>
        <end position="71"/>
    </location>
</feature>
<dbReference type="EMBL" id="NBNE01018075">
    <property type="protein sequence ID" value="OWY92435.1"/>
    <property type="molecule type" value="Genomic_DNA"/>
</dbReference>
<keyword evidence="3" id="KW-1185">Reference proteome</keyword>